<reference evidence="8 9" key="1">
    <citation type="journal article" date="2012" name="J. Bacteriol.">
        <title>Complete Genome Sequence of Paenibacillus mucilaginosus 3016, a Bacterium Functional as Microbial Fertilizer.</title>
        <authorList>
            <person name="Ma M."/>
            <person name="Wang Z."/>
            <person name="Li L."/>
            <person name="Jiang X."/>
            <person name="Guan D."/>
            <person name="Cao F."/>
            <person name="Chen H."/>
            <person name="Wang X."/>
            <person name="Shen D."/>
            <person name="Du B."/>
            <person name="Li J."/>
        </authorList>
    </citation>
    <scope>NUCLEOTIDE SEQUENCE [LARGE SCALE GENOMIC DNA]</scope>
    <source>
        <strain evidence="8 9">3016</strain>
    </source>
</reference>
<evidence type="ECO:0000256" key="6">
    <source>
        <dbReference type="RuleBase" id="RU366058"/>
    </source>
</evidence>
<keyword evidence="3 6" id="KW-0812">Transmembrane</keyword>
<comment type="subcellular location">
    <subcellularLocation>
        <location evidence="1 6">Cell membrane</location>
        <topology evidence="1 6">Multi-pass membrane protein</topology>
    </subcellularLocation>
</comment>
<sequence>MFKTWGLALIYLGAAGLFYFYGDSILAWLKQESNPLLVTGMAALIALFPVLPYPVVGGVIGAAFGPVMGGAVTWAGSTLASLIMFLFVRYGYREWGSRLLQGQGGLARLTAYFEKNAFLAVLFARMIPFVPSIVVNVYSGLSRISFAAYAAASALGKLPAMLLFALVGDHLAGDPKQIFVTLGVYVIFLGMVLALYKLWKHRTV</sequence>
<feature type="transmembrane region" description="Helical" evidence="6">
    <location>
        <begin position="6"/>
        <end position="29"/>
    </location>
</feature>
<feature type="transmembrane region" description="Helical" evidence="6">
    <location>
        <begin position="144"/>
        <end position="166"/>
    </location>
</feature>
<dbReference type="HOGENOM" id="CLU_038944_10_0_9"/>
<dbReference type="Proteomes" id="UP000007523">
    <property type="component" value="Chromosome"/>
</dbReference>
<dbReference type="InterPro" id="IPR015414">
    <property type="entry name" value="TMEM64"/>
</dbReference>
<dbReference type="GO" id="GO:0005886">
    <property type="term" value="C:plasma membrane"/>
    <property type="evidence" value="ECO:0007669"/>
    <property type="project" value="UniProtKB-SubCell"/>
</dbReference>
<feature type="transmembrane region" description="Helical" evidence="6">
    <location>
        <begin position="178"/>
        <end position="199"/>
    </location>
</feature>
<dbReference type="Pfam" id="PF09335">
    <property type="entry name" value="VTT_dom"/>
    <property type="match status" value="1"/>
</dbReference>
<accession>H6NIT2</accession>
<feature type="transmembrane region" description="Helical" evidence="6">
    <location>
        <begin position="117"/>
        <end position="138"/>
    </location>
</feature>
<dbReference type="RefSeq" id="WP_014372756.1">
    <property type="nucleotide sequence ID" value="NC_016935.1"/>
</dbReference>
<evidence type="ECO:0000256" key="2">
    <source>
        <dbReference type="ARBA" id="ARBA00022475"/>
    </source>
</evidence>
<feature type="transmembrane region" description="Helical" evidence="6">
    <location>
        <begin position="36"/>
        <end position="55"/>
    </location>
</feature>
<feature type="transmembrane region" description="Helical" evidence="6">
    <location>
        <begin position="67"/>
        <end position="88"/>
    </location>
</feature>
<gene>
    <name evidence="8" type="ORF">PM3016_7414</name>
</gene>
<dbReference type="STRING" id="1116391.PM3016_7414"/>
<keyword evidence="2 6" id="KW-1003">Cell membrane</keyword>
<feature type="domain" description="VTT" evidence="7">
    <location>
        <begin position="52"/>
        <end position="169"/>
    </location>
</feature>
<evidence type="ECO:0000256" key="3">
    <source>
        <dbReference type="ARBA" id="ARBA00022692"/>
    </source>
</evidence>
<organism evidence="8 9">
    <name type="scientific">Paenibacillus mucilaginosus 3016</name>
    <dbReference type="NCBI Taxonomy" id="1116391"/>
    <lineage>
        <taxon>Bacteria</taxon>
        <taxon>Bacillati</taxon>
        <taxon>Bacillota</taxon>
        <taxon>Bacilli</taxon>
        <taxon>Bacillales</taxon>
        <taxon>Paenibacillaceae</taxon>
        <taxon>Paenibacillus</taxon>
    </lineage>
</organism>
<dbReference type="KEGG" id="pmq:PM3016_7414"/>
<keyword evidence="5 6" id="KW-0472">Membrane</keyword>
<evidence type="ECO:0000256" key="1">
    <source>
        <dbReference type="ARBA" id="ARBA00004651"/>
    </source>
</evidence>
<evidence type="ECO:0000256" key="5">
    <source>
        <dbReference type="ARBA" id="ARBA00023136"/>
    </source>
</evidence>
<evidence type="ECO:0000256" key="4">
    <source>
        <dbReference type="ARBA" id="ARBA00022989"/>
    </source>
</evidence>
<dbReference type="AlphaFoldDB" id="H6NIT2"/>
<keyword evidence="9" id="KW-1185">Reference proteome</keyword>
<proteinExistence type="inferred from homology"/>
<dbReference type="InterPro" id="IPR032816">
    <property type="entry name" value="VTT_dom"/>
</dbReference>
<protein>
    <recommendedName>
        <fullName evidence="6">TVP38/TMEM64 family membrane protein</fullName>
    </recommendedName>
</protein>
<name>H6NIT2_9BACL</name>
<dbReference type="EMBL" id="CP003235">
    <property type="protein sequence ID" value="AFC33982.1"/>
    <property type="molecule type" value="Genomic_DNA"/>
</dbReference>
<dbReference type="PANTHER" id="PTHR12677">
    <property type="entry name" value="GOLGI APPARATUS MEMBRANE PROTEIN TVP38-RELATED"/>
    <property type="match status" value="1"/>
</dbReference>
<comment type="similarity">
    <text evidence="6">Belongs to the TVP38/TMEM64 family.</text>
</comment>
<evidence type="ECO:0000313" key="9">
    <source>
        <dbReference type="Proteomes" id="UP000007523"/>
    </source>
</evidence>
<keyword evidence="4 6" id="KW-1133">Transmembrane helix</keyword>
<evidence type="ECO:0000259" key="7">
    <source>
        <dbReference type="Pfam" id="PF09335"/>
    </source>
</evidence>
<evidence type="ECO:0000313" key="8">
    <source>
        <dbReference type="EMBL" id="AFC33982.1"/>
    </source>
</evidence>
<dbReference type="PANTHER" id="PTHR12677:SF59">
    <property type="entry name" value="GOLGI APPARATUS MEMBRANE PROTEIN TVP38-RELATED"/>
    <property type="match status" value="1"/>
</dbReference>